<dbReference type="InterPro" id="IPR029062">
    <property type="entry name" value="Class_I_gatase-like"/>
</dbReference>
<name>A0ABD5RMI0_9EURY</name>
<sequence length="184" mass="19723">MSQSLSDTTVAILLAPRGTEEPEFTEPRDALTDAGATVEVVGVEAGEVQTVNNDLEPGGSYEVEKTFSEVSADDYDGLVVPGGSVGADDLRGNEEAVEFVRQFVESDRPTGVICHGPWLLAEADVLDGRTVTSFHSIETDLRNAGAEWVDEEVVVDGHLVTSRNPDDLDAFCEAVVEQLEQASR</sequence>
<dbReference type="CDD" id="cd03134">
    <property type="entry name" value="GATase1_PfpI_like"/>
    <property type="match status" value="1"/>
</dbReference>
<reference evidence="4 5" key="1">
    <citation type="journal article" date="2019" name="Int. J. Syst. Evol. Microbiol.">
        <title>The Global Catalogue of Microorganisms (GCM) 10K type strain sequencing project: providing services to taxonomists for standard genome sequencing and annotation.</title>
        <authorList>
            <consortium name="The Broad Institute Genomics Platform"/>
            <consortium name="The Broad Institute Genome Sequencing Center for Infectious Disease"/>
            <person name="Wu L."/>
            <person name="Ma J."/>
        </authorList>
    </citation>
    <scope>NUCLEOTIDE SEQUENCE [LARGE SCALE GENOMIC DNA]</scope>
    <source>
        <strain evidence="4 5">CGMCC 1.12543</strain>
    </source>
</reference>
<dbReference type="EMBL" id="JBHSQH010000001">
    <property type="protein sequence ID" value="MFC5971603.1"/>
    <property type="molecule type" value="Genomic_DNA"/>
</dbReference>
<accession>A0ABD5RMI0</accession>
<evidence type="ECO:0000313" key="5">
    <source>
        <dbReference type="Proteomes" id="UP001596099"/>
    </source>
</evidence>
<dbReference type="NCBIfam" id="TIGR01382">
    <property type="entry name" value="PfpI"/>
    <property type="match status" value="1"/>
</dbReference>
<evidence type="ECO:0000259" key="3">
    <source>
        <dbReference type="Pfam" id="PF01965"/>
    </source>
</evidence>
<evidence type="ECO:0000313" key="4">
    <source>
        <dbReference type="EMBL" id="MFC5971603.1"/>
    </source>
</evidence>
<evidence type="ECO:0000256" key="2">
    <source>
        <dbReference type="SAM" id="MobiDB-lite"/>
    </source>
</evidence>
<dbReference type="PANTHER" id="PTHR42733:SF12">
    <property type="entry name" value="PROTEINASE"/>
    <property type="match status" value="1"/>
</dbReference>
<evidence type="ECO:0000256" key="1">
    <source>
        <dbReference type="ARBA" id="ARBA00008542"/>
    </source>
</evidence>
<dbReference type="InterPro" id="IPR002818">
    <property type="entry name" value="DJ-1/PfpI"/>
</dbReference>
<dbReference type="Gene3D" id="3.40.50.880">
    <property type="match status" value="1"/>
</dbReference>
<dbReference type="SUPFAM" id="SSF52317">
    <property type="entry name" value="Class I glutamine amidotransferase-like"/>
    <property type="match status" value="1"/>
</dbReference>
<dbReference type="PANTHER" id="PTHR42733">
    <property type="entry name" value="DJ-1 PROTEIN"/>
    <property type="match status" value="1"/>
</dbReference>
<protein>
    <submittedName>
        <fullName evidence="4">DJ-1/PfpI/YhbO family deglycase/protease</fullName>
    </submittedName>
</protein>
<comment type="caution">
    <text evidence="4">The sequence shown here is derived from an EMBL/GenBank/DDBJ whole genome shotgun (WGS) entry which is preliminary data.</text>
</comment>
<dbReference type="Proteomes" id="UP001596099">
    <property type="component" value="Unassembled WGS sequence"/>
</dbReference>
<feature type="region of interest" description="Disordered" evidence="2">
    <location>
        <begin position="1"/>
        <end position="30"/>
    </location>
</feature>
<comment type="similarity">
    <text evidence="1">Belongs to the peptidase C56 family.</text>
</comment>
<dbReference type="AlphaFoldDB" id="A0ABD5RMI0"/>
<organism evidence="4 5">
    <name type="scientific">Halomarina salina</name>
    <dbReference type="NCBI Taxonomy" id="1872699"/>
    <lineage>
        <taxon>Archaea</taxon>
        <taxon>Methanobacteriati</taxon>
        <taxon>Methanobacteriota</taxon>
        <taxon>Stenosarchaea group</taxon>
        <taxon>Halobacteria</taxon>
        <taxon>Halobacteriales</taxon>
        <taxon>Natronomonadaceae</taxon>
        <taxon>Halomarina</taxon>
    </lineage>
</organism>
<feature type="domain" description="DJ-1/PfpI" evidence="3">
    <location>
        <begin position="9"/>
        <end position="178"/>
    </location>
</feature>
<proteinExistence type="inferred from homology"/>
<keyword evidence="5" id="KW-1185">Reference proteome</keyword>
<dbReference type="InterPro" id="IPR006286">
    <property type="entry name" value="C56_PfpI-like"/>
</dbReference>
<dbReference type="PROSITE" id="PS51276">
    <property type="entry name" value="PEPTIDASE_C56_PFPI"/>
    <property type="match status" value="1"/>
</dbReference>
<gene>
    <name evidence="4" type="ORF">ACFPYI_09695</name>
</gene>
<dbReference type="RefSeq" id="WP_247414493.1">
    <property type="nucleotide sequence ID" value="NZ_JALLGW010000001.1"/>
</dbReference>
<dbReference type="Pfam" id="PF01965">
    <property type="entry name" value="DJ-1_PfpI"/>
    <property type="match status" value="1"/>
</dbReference>